<dbReference type="EMBL" id="JAUSUF010000001">
    <property type="protein sequence ID" value="MDQ0148118.1"/>
    <property type="molecule type" value="Genomic_DNA"/>
</dbReference>
<comment type="caution">
    <text evidence="1">The sequence shown here is derived from an EMBL/GenBank/DDBJ whole genome shotgun (WGS) entry which is preliminary data.</text>
</comment>
<dbReference type="RefSeq" id="WP_307481665.1">
    <property type="nucleotide sequence ID" value="NZ_JAUSUF010000001.1"/>
</dbReference>
<evidence type="ECO:0000313" key="2">
    <source>
        <dbReference type="Proteomes" id="UP001228504"/>
    </source>
</evidence>
<sequence length="45" mass="4908">MVISVSDLEGISAVFRTSKTLYVVNLYNWQIADANTGEIYVPAGT</sequence>
<name>A0ABT9UNA0_9FIRM</name>
<reference evidence="1 2" key="1">
    <citation type="submission" date="2023-07" db="EMBL/GenBank/DDBJ databases">
        <title>Genomic Encyclopedia of Type Strains, Phase IV (KMG-IV): sequencing the most valuable type-strain genomes for metagenomic binning, comparative biology and taxonomic classification.</title>
        <authorList>
            <person name="Goeker M."/>
        </authorList>
    </citation>
    <scope>NUCLEOTIDE SEQUENCE [LARGE SCALE GENOMIC DNA]</scope>
    <source>
        <strain evidence="1 2">DSM 20694</strain>
    </source>
</reference>
<organism evidence="1 2">
    <name type="scientific">Eubacterium multiforme</name>
    <dbReference type="NCBI Taxonomy" id="83339"/>
    <lineage>
        <taxon>Bacteria</taxon>
        <taxon>Bacillati</taxon>
        <taxon>Bacillota</taxon>
        <taxon>Clostridia</taxon>
        <taxon>Eubacteriales</taxon>
        <taxon>Eubacteriaceae</taxon>
        <taxon>Eubacterium</taxon>
    </lineage>
</organism>
<evidence type="ECO:0000313" key="1">
    <source>
        <dbReference type="EMBL" id="MDQ0148118.1"/>
    </source>
</evidence>
<proteinExistence type="predicted"/>
<dbReference type="Proteomes" id="UP001228504">
    <property type="component" value="Unassembled WGS sequence"/>
</dbReference>
<accession>A0ABT9UNA0</accession>
<keyword evidence="2" id="KW-1185">Reference proteome</keyword>
<gene>
    <name evidence="1" type="ORF">J2S18_000035</name>
</gene>
<protein>
    <submittedName>
        <fullName evidence="1">Uncharacterized protein</fullName>
    </submittedName>
</protein>